<keyword evidence="3" id="KW-1185">Reference proteome</keyword>
<protein>
    <submittedName>
        <fullName evidence="2">Uncharacterized protein</fullName>
    </submittedName>
</protein>
<evidence type="ECO:0000256" key="1">
    <source>
        <dbReference type="SAM" id="SignalP"/>
    </source>
</evidence>
<dbReference type="Proteomes" id="UP000235672">
    <property type="component" value="Unassembled WGS sequence"/>
</dbReference>
<organism evidence="2 3">
    <name type="scientific">Hyaloscypha hepaticicola</name>
    <dbReference type="NCBI Taxonomy" id="2082293"/>
    <lineage>
        <taxon>Eukaryota</taxon>
        <taxon>Fungi</taxon>
        <taxon>Dikarya</taxon>
        <taxon>Ascomycota</taxon>
        <taxon>Pezizomycotina</taxon>
        <taxon>Leotiomycetes</taxon>
        <taxon>Helotiales</taxon>
        <taxon>Hyaloscyphaceae</taxon>
        <taxon>Hyaloscypha</taxon>
    </lineage>
</organism>
<feature type="chain" id="PRO_5014377693" evidence="1">
    <location>
        <begin position="22"/>
        <end position="161"/>
    </location>
</feature>
<keyword evidence="1" id="KW-0732">Signal</keyword>
<gene>
    <name evidence="2" type="ORF">NA56DRAFT_664188</name>
</gene>
<sequence>MQHSATFTMLILIFFLALAEAGGSPAVSSAPVNAGSCQCLQAGTWCGSRTGSGTWNGTLGGDHQNGTHFNGTHLDGGHVNGTHDDGGHHNLTQYNETHYIYDNGTEIRGPMLSGACDVNTLYDCPLPSAAFNNSFPCLKDERTDSKKQCLTVFGASMDRCV</sequence>
<proteinExistence type="predicted"/>
<dbReference type="EMBL" id="KZ613516">
    <property type="protein sequence ID" value="PMD15044.1"/>
    <property type="molecule type" value="Genomic_DNA"/>
</dbReference>
<dbReference type="AlphaFoldDB" id="A0A2J6PLZ4"/>
<evidence type="ECO:0000313" key="2">
    <source>
        <dbReference type="EMBL" id="PMD15044.1"/>
    </source>
</evidence>
<evidence type="ECO:0000313" key="3">
    <source>
        <dbReference type="Proteomes" id="UP000235672"/>
    </source>
</evidence>
<accession>A0A2J6PLZ4</accession>
<dbReference type="OrthoDB" id="4062651at2759"/>
<name>A0A2J6PLZ4_9HELO</name>
<reference evidence="2 3" key="1">
    <citation type="submission" date="2016-05" db="EMBL/GenBank/DDBJ databases">
        <title>A degradative enzymes factory behind the ericoid mycorrhizal symbiosis.</title>
        <authorList>
            <consortium name="DOE Joint Genome Institute"/>
            <person name="Martino E."/>
            <person name="Morin E."/>
            <person name="Grelet G."/>
            <person name="Kuo A."/>
            <person name="Kohler A."/>
            <person name="Daghino S."/>
            <person name="Barry K."/>
            <person name="Choi C."/>
            <person name="Cichocki N."/>
            <person name="Clum A."/>
            <person name="Copeland A."/>
            <person name="Hainaut M."/>
            <person name="Haridas S."/>
            <person name="Labutti K."/>
            <person name="Lindquist E."/>
            <person name="Lipzen A."/>
            <person name="Khouja H.-R."/>
            <person name="Murat C."/>
            <person name="Ohm R."/>
            <person name="Olson A."/>
            <person name="Spatafora J."/>
            <person name="Veneault-Fourrey C."/>
            <person name="Henrissat B."/>
            <person name="Grigoriev I."/>
            <person name="Martin F."/>
            <person name="Perotto S."/>
        </authorList>
    </citation>
    <scope>NUCLEOTIDE SEQUENCE [LARGE SCALE GENOMIC DNA]</scope>
    <source>
        <strain evidence="2 3">UAMH 7357</strain>
    </source>
</reference>
<feature type="signal peptide" evidence="1">
    <location>
        <begin position="1"/>
        <end position="21"/>
    </location>
</feature>